<evidence type="ECO:0000256" key="1">
    <source>
        <dbReference type="SAM" id="Phobius"/>
    </source>
</evidence>
<dbReference type="AlphaFoldDB" id="A0AAP2DDE4"/>
<evidence type="ECO:0000313" key="3">
    <source>
        <dbReference type="Proteomes" id="UP001319180"/>
    </source>
</evidence>
<proteinExistence type="predicted"/>
<accession>A0AAP2DDE4</accession>
<feature type="transmembrane region" description="Helical" evidence="1">
    <location>
        <begin position="102"/>
        <end position="118"/>
    </location>
</feature>
<feature type="transmembrane region" description="Helical" evidence="1">
    <location>
        <begin position="30"/>
        <end position="46"/>
    </location>
</feature>
<feature type="transmembrane region" description="Helical" evidence="1">
    <location>
        <begin position="52"/>
        <end position="69"/>
    </location>
</feature>
<keyword evidence="1" id="KW-1133">Transmembrane helix</keyword>
<dbReference type="RefSeq" id="WP_254092351.1">
    <property type="nucleotide sequence ID" value="NZ_JAHESC010000036.1"/>
</dbReference>
<feature type="transmembrane region" description="Helical" evidence="1">
    <location>
        <begin position="125"/>
        <end position="144"/>
    </location>
</feature>
<evidence type="ECO:0008006" key="4">
    <source>
        <dbReference type="Google" id="ProtNLM"/>
    </source>
</evidence>
<protein>
    <recommendedName>
        <fullName evidence="4">Methyl-accepting chemotaxis protein</fullName>
    </recommendedName>
</protein>
<name>A0AAP2DDE4_9BACT</name>
<feature type="transmembrane region" description="Helical" evidence="1">
    <location>
        <begin position="78"/>
        <end position="96"/>
    </location>
</feature>
<comment type="caution">
    <text evidence="2">The sequence shown here is derived from an EMBL/GenBank/DDBJ whole genome shotgun (WGS) entry which is preliminary data.</text>
</comment>
<evidence type="ECO:0000313" key="2">
    <source>
        <dbReference type="EMBL" id="MBT1689126.1"/>
    </source>
</evidence>
<dbReference type="EMBL" id="JAHESC010000036">
    <property type="protein sequence ID" value="MBT1689126.1"/>
    <property type="molecule type" value="Genomic_DNA"/>
</dbReference>
<feature type="transmembrane region" description="Helical" evidence="1">
    <location>
        <begin position="164"/>
        <end position="185"/>
    </location>
</feature>
<keyword evidence="3" id="KW-1185">Reference proteome</keyword>
<sequence>MTPATNILKNKDQAYANRFIEKIRERSNKIIDLFLIGYFIFGLVIASYYDTWFVAISVGGLMLALYFITKKLFPGGTVIQYVASAAVGVFMGQFIYQMHGMFEMHFFAFIGATLMITYQNWKAQIPLTLVIVIHHAIFGYLQWQSATTGTENVVYFSQLEFMDLTTFIIHCFLAVIILFICCLWAHDLNRRTRENARNIVAVEEITNKLTLNLEYASQLANGVFDDDLNVDENDPLGSLLNEIREKLRSGQAVAK</sequence>
<reference evidence="2 3" key="1">
    <citation type="submission" date="2021-05" db="EMBL/GenBank/DDBJ databases">
        <title>A Polyphasic approach of four new species of the genus Ohtaekwangia: Ohtaekwangia histidinii sp. nov., Ohtaekwangia cretensis sp. nov., Ohtaekwangia indiensis sp. nov., Ohtaekwangia reichenbachii sp. nov. from diverse environment.</title>
        <authorList>
            <person name="Octaviana S."/>
        </authorList>
    </citation>
    <scope>NUCLEOTIDE SEQUENCE [LARGE SCALE GENOMIC DNA]</scope>
    <source>
        <strain evidence="2 3">PWU37</strain>
    </source>
</reference>
<dbReference type="Proteomes" id="UP001319180">
    <property type="component" value="Unassembled WGS sequence"/>
</dbReference>
<keyword evidence="1" id="KW-0812">Transmembrane</keyword>
<gene>
    <name evidence="2" type="ORF">KK078_21345</name>
</gene>
<keyword evidence="1" id="KW-0472">Membrane</keyword>
<organism evidence="2 3">
    <name type="scientific">Dawidia soli</name>
    <dbReference type="NCBI Taxonomy" id="2782352"/>
    <lineage>
        <taxon>Bacteria</taxon>
        <taxon>Pseudomonadati</taxon>
        <taxon>Bacteroidota</taxon>
        <taxon>Cytophagia</taxon>
        <taxon>Cytophagales</taxon>
        <taxon>Chryseotaleaceae</taxon>
        <taxon>Dawidia</taxon>
    </lineage>
</organism>